<gene>
    <name evidence="2" type="ORF">DILT_LOCUS3339</name>
</gene>
<dbReference type="OrthoDB" id="25778at2759"/>
<feature type="compositionally biased region" description="Basic and acidic residues" evidence="1">
    <location>
        <begin position="1"/>
        <end position="10"/>
    </location>
</feature>
<accession>A0A3P6UY00</accession>
<dbReference type="Proteomes" id="UP000281553">
    <property type="component" value="Unassembled WGS sequence"/>
</dbReference>
<keyword evidence="3" id="KW-1185">Reference proteome</keyword>
<reference evidence="2 3" key="1">
    <citation type="submission" date="2018-11" db="EMBL/GenBank/DDBJ databases">
        <authorList>
            <consortium name="Pathogen Informatics"/>
        </authorList>
    </citation>
    <scope>NUCLEOTIDE SEQUENCE [LARGE SCALE GENOMIC DNA]</scope>
</reference>
<proteinExistence type="predicted"/>
<dbReference type="AlphaFoldDB" id="A0A3P6UY00"/>
<name>A0A3P6UY00_DIBLA</name>
<organism evidence="2 3">
    <name type="scientific">Dibothriocephalus latus</name>
    <name type="common">Fish tapeworm</name>
    <name type="synonym">Diphyllobothrium latum</name>
    <dbReference type="NCBI Taxonomy" id="60516"/>
    <lineage>
        <taxon>Eukaryota</taxon>
        <taxon>Metazoa</taxon>
        <taxon>Spiralia</taxon>
        <taxon>Lophotrochozoa</taxon>
        <taxon>Platyhelminthes</taxon>
        <taxon>Cestoda</taxon>
        <taxon>Eucestoda</taxon>
        <taxon>Diphyllobothriidea</taxon>
        <taxon>Diphyllobothriidae</taxon>
        <taxon>Dibothriocephalus</taxon>
    </lineage>
</organism>
<protein>
    <submittedName>
        <fullName evidence="2">Uncharacterized protein</fullName>
    </submittedName>
</protein>
<sequence>MEIAELRSKADSVSQSLPEGHSFTAAPEGWPKDAAASYWYSQVELTTHHRPLRRIWMGPQFTFRIYPFSVSKVPLFAIHFPTTACPHFFSFLLRKSFCIGLRSRYVEAAAS</sequence>
<dbReference type="EMBL" id="UYRU01043508">
    <property type="protein sequence ID" value="VDK82421.1"/>
    <property type="molecule type" value="Genomic_DNA"/>
</dbReference>
<evidence type="ECO:0000313" key="2">
    <source>
        <dbReference type="EMBL" id="VDK82421.1"/>
    </source>
</evidence>
<evidence type="ECO:0000256" key="1">
    <source>
        <dbReference type="SAM" id="MobiDB-lite"/>
    </source>
</evidence>
<evidence type="ECO:0000313" key="3">
    <source>
        <dbReference type="Proteomes" id="UP000281553"/>
    </source>
</evidence>
<feature type="region of interest" description="Disordered" evidence="1">
    <location>
        <begin position="1"/>
        <end position="29"/>
    </location>
</feature>